<accession>A0A1Y3BTZ3</accession>
<dbReference type="AlphaFoldDB" id="A0A1Y3BTZ3"/>
<feature type="domain" description="Alphavirus-like MT" evidence="1">
    <location>
        <begin position="47"/>
        <end position="199"/>
    </location>
</feature>
<comment type="caution">
    <text evidence="2">The sequence shown here is derived from an EMBL/GenBank/DDBJ whole genome shotgun (WGS) entry which is preliminary data.</text>
</comment>
<keyword evidence="3" id="KW-1185">Reference proteome</keyword>
<dbReference type="EMBL" id="MUJZ01005326">
    <property type="protein sequence ID" value="OTF83066.1"/>
    <property type="molecule type" value="Genomic_DNA"/>
</dbReference>
<gene>
    <name evidence="2" type="ORF">BLA29_000746</name>
</gene>
<proteinExistence type="predicted"/>
<dbReference type="PROSITE" id="PS51743">
    <property type="entry name" value="ALPHAVIRUS_MT"/>
    <property type="match status" value="1"/>
</dbReference>
<dbReference type="GO" id="GO:0006396">
    <property type="term" value="P:RNA processing"/>
    <property type="evidence" value="ECO:0007669"/>
    <property type="project" value="InterPro"/>
</dbReference>
<dbReference type="GO" id="GO:0003723">
    <property type="term" value="F:RNA binding"/>
    <property type="evidence" value="ECO:0007669"/>
    <property type="project" value="InterPro"/>
</dbReference>
<dbReference type="InterPro" id="IPR002588">
    <property type="entry name" value="Alphavirus-like_MT_dom"/>
</dbReference>
<organism evidence="2 3">
    <name type="scientific">Euroglyphus maynei</name>
    <name type="common">Mayne's house dust mite</name>
    <dbReference type="NCBI Taxonomy" id="6958"/>
    <lineage>
        <taxon>Eukaryota</taxon>
        <taxon>Metazoa</taxon>
        <taxon>Ecdysozoa</taxon>
        <taxon>Arthropoda</taxon>
        <taxon>Chelicerata</taxon>
        <taxon>Arachnida</taxon>
        <taxon>Acari</taxon>
        <taxon>Acariformes</taxon>
        <taxon>Sarcoptiformes</taxon>
        <taxon>Astigmata</taxon>
        <taxon>Psoroptidia</taxon>
        <taxon>Analgoidea</taxon>
        <taxon>Pyroglyphidae</taxon>
        <taxon>Pyroglyphinae</taxon>
        <taxon>Euroglyphus</taxon>
    </lineage>
</organism>
<dbReference type="GO" id="GO:0016556">
    <property type="term" value="P:mRNA modification"/>
    <property type="evidence" value="ECO:0007669"/>
    <property type="project" value="InterPro"/>
</dbReference>
<dbReference type="OrthoDB" id="7478063at2759"/>
<name>A0A1Y3BTZ3_EURMA</name>
<sequence length="199" mass="23168">MSCRMLVIVYLKPSVLETQLHNSLSNQVPDKTRDVLSKSFPNFNLVYDKLGEFHTHPFAACERYLFYLECVNEFGTKSYDKKLGYDTLIVTCWWLTRADRFLQAVVNEKKNLIKLHCRTSLTVEKRSSLQHRIKRTTVAENFLSNTNRCNSKAQFCSVRAPYIIFAHSSYDMTINDIANIMDCANAIAWVVYLLRRSYV</sequence>
<dbReference type="Proteomes" id="UP000194236">
    <property type="component" value="Unassembled WGS sequence"/>
</dbReference>
<evidence type="ECO:0000313" key="2">
    <source>
        <dbReference type="EMBL" id="OTF83066.1"/>
    </source>
</evidence>
<reference evidence="2 3" key="1">
    <citation type="submission" date="2017-03" db="EMBL/GenBank/DDBJ databases">
        <title>Genome Survey of Euroglyphus maynei.</title>
        <authorList>
            <person name="Arlian L.G."/>
            <person name="Morgan M.S."/>
            <person name="Rider S.D."/>
        </authorList>
    </citation>
    <scope>NUCLEOTIDE SEQUENCE [LARGE SCALE GENOMIC DNA]</scope>
    <source>
        <strain evidence="2">Arlian Lab</strain>
        <tissue evidence="2">Whole body</tissue>
    </source>
</reference>
<dbReference type="GO" id="GO:0008174">
    <property type="term" value="F:mRNA methyltransferase activity"/>
    <property type="evidence" value="ECO:0007669"/>
    <property type="project" value="InterPro"/>
</dbReference>
<protein>
    <recommendedName>
        <fullName evidence="1">Alphavirus-like MT domain-containing protein</fullName>
    </recommendedName>
</protein>
<evidence type="ECO:0000259" key="1">
    <source>
        <dbReference type="PROSITE" id="PS51743"/>
    </source>
</evidence>
<evidence type="ECO:0000313" key="3">
    <source>
        <dbReference type="Proteomes" id="UP000194236"/>
    </source>
</evidence>